<keyword evidence="10 12" id="KW-0472">Membrane</keyword>
<evidence type="ECO:0000313" key="17">
    <source>
        <dbReference type="Proteomes" id="UP000515140"/>
    </source>
</evidence>
<dbReference type="PROSITE" id="PS51371">
    <property type="entry name" value="CBS"/>
    <property type="match status" value="1"/>
</dbReference>
<name>A0A6P5IXM7_PHACI</name>
<feature type="transmembrane region" description="Helical" evidence="13">
    <location>
        <begin position="368"/>
        <end position="388"/>
    </location>
</feature>
<comment type="function">
    <text evidence="13">Metal transporter.</text>
</comment>
<feature type="compositionally biased region" description="Gly residues" evidence="14">
    <location>
        <begin position="200"/>
        <end position="217"/>
    </location>
</feature>
<dbReference type="OMA" id="MLEHYLF"/>
<sequence>MIGCGGCKPEVKMAGGPVAAALPTWKMAARRSPSAHGREVLRVVAGLLLLLSCCCGGGSCAGAGEAEETVIIGLRLEDTNDVSFMEGGALRVSERTRVKLRVYGQNINNETWSRIAFTEQERRRQGHGERGAGGPLQPEPESGPQRCGIRTSDIIILPHIVLNRRTSGIIEIEIKPLRKTEKSKSYYLCTSLSTPPVAAGGPGSAGSPVGGKGGRGVAGLPPPPWAETTWIYHDGEDTKMIVGEEKKFLLPFWLQVIFISLLLCLSGMFSGLNLGLMALDPMELRIVQNCGTEKEKNYAKRIEPVRRQGNYLLCSLLLGNVLVNTTLTILLDDIAGSGLVAVVVSTIGIVIFGEIVPQAICSRHGLAVGANTIFLTKFFMMMTFPASYPVSKLLDCVLGQEIGTVYNREKLLEMLRVTDPYNDLVKEELNIIQGALELRTKTVEDVMTPLRDCFMITGEAILDFNTMSEIMESGYTRIPVFEGERSNIVDLLFVKDLAFVDPDDSTPLKTITKFYNHPLHFVFNDTKLDAMLEEFKKGKSHLAIVQRVNNEGEGDPFYEVLGIVTLEDVIEEIIKSEILDETDLYTDNRTKKKVAHRERKQDFSAFKQTDSEMKVKISPQLLLAMHRFLATEVEAFSPSQMSEKILLRLLKHPNVIQELKYDEKNKKAPEYYLYQRNKPVDYFVLILQGKVEVEAGKEGMKFEASAFSYYGVMALTAAPAENKSPPRPCGLNHSDSLNRSDRIDAVTPTLGNSNNQLNSSFLQVYVPDYSVRALSDIQFVKITRQQYQNALMASRMDKTPQSSDSENTKIELTLTELHDGLPDETANLLNEQNCVTHSKANHSLHSEGAI</sequence>
<dbReference type="GO" id="GO:0005886">
    <property type="term" value="C:plasma membrane"/>
    <property type="evidence" value="ECO:0007669"/>
    <property type="project" value="UniProtKB-SubCell"/>
</dbReference>
<dbReference type="RefSeq" id="XP_020823314.1">
    <property type="nucleotide sequence ID" value="XM_020967655.1"/>
</dbReference>
<keyword evidence="8" id="KW-0406">Ion transport</keyword>
<dbReference type="InterPro" id="IPR044751">
    <property type="entry name" value="Ion_transp-like_CBS"/>
</dbReference>
<feature type="domain" description="CNNM transmembrane" evidence="16">
    <location>
        <begin position="248"/>
        <end position="428"/>
    </location>
</feature>
<dbReference type="GO" id="GO:0010960">
    <property type="term" value="P:magnesium ion homeostasis"/>
    <property type="evidence" value="ECO:0007669"/>
    <property type="project" value="InterPro"/>
</dbReference>
<feature type="compositionally biased region" description="Basic and acidic residues" evidence="14">
    <location>
        <begin position="119"/>
        <end position="130"/>
    </location>
</feature>
<proteinExistence type="inferred from homology"/>
<dbReference type="PROSITE" id="PS51846">
    <property type="entry name" value="CNNM"/>
    <property type="match status" value="1"/>
</dbReference>
<dbReference type="PANTHER" id="PTHR12064">
    <property type="entry name" value="METAL TRANSPORTER CNNM"/>
    <property type="match status" value="1"/>
</dbReference>
<evidence type="ECO:0000259" key="15">
    <source>
        <dbReference type="PROSITE" id="PS51371"/>
    </source>
</evidence>
<accession>A0A6P5IXM7</accession>
<evidence type="ECO:0000256" key="2">
    <source>
        <dbReference type="ARBA" id="ARBA00010484"/>
    </source>
</evidence>
<feature type="transmembrane region" description="Helical" evidence="13">
    <location>
        <begin position="252"/>
        <end position="276"/>
    </location>
</feature>
<dbReference type="Proteomes" id="UP000515140">
    <property type="component" value="Unplaced"/>
</dbReference>
<evidence type="ECO:0000256" key="4">
    <source>
        <dbReference type="ARBA" id="ARBA00022475"/>
    </source>
</evidence>
<gene>
    <name evidence="18" type="primary">CNNM2</name>
</gene>
<evidence type="ECO:0000256" key="5">
    <source>
        <dbReference type="ARBA" id="ARBA00022692"/>
    </source>
</evidence>
<dbReference type="GO" id="GO:0015095">
    <property type="term" value="F:magnesium ion transmembrane transporter activity"/>
    <property type="evidence" value="ECO:0007669"/>
    <property type="project" value="TreeGrafter"/>
</dbReference>
<keyword evidence="9 11" id="KW-0129">CBS domain</keyword>
<dbReference type="InterPro" id="IPR045095">
    <property type="entry name" value="ACDP"/>
</dbReference>
<dbReference type="SUPFAM" id="SSF51206">
    <property type="entry name" value="cAMP-binding domain-like"/>
    <property type="match status" value="1"/>
</dbReference>
<keyword evidence="3" id="KW-0813">Transport</keyword>
<dbReference type="Gene3D" id="2.60.120.10">
    <property type="entry name" value="Jelly Rolls"/>
    <property type="match status" value="1"/>
</dbReference>
<feature type="region of interest" description="Disordered" evidence="14">
    <location>
        <begin position="199"/>
        <end position="218"/>
    </location>
</feature>
<dbReference type="AlphaFoldDB" id="A0A6P5IXM7"/>
<evidence type="ECO:0000313" key="18">
    <source>
        <dbReference type="RefSeq" id="XP_020823314.1"/>
    </source>
</evidence>
<dbReference type="InterPro" id="IPR000644">
    <property type="entry name" value="CBS_dom"/>
</dbReference>
<keyword evidence="6" id="KW-0677">Repeat</keyword>
<dbReference type="Pfam" id="PF25511">
    <property type="entry name" value="Ig_CNNM4_N"/>
    <property type="match status" value="1"/>
</dbReference>
<evidence type="ECO:0000256" key="6">
    <source>
        <dbReference type="ARBA" id="ARBA00022737"/>
    </source>
</evidence>
<comment type="subcellular location">
    <subcellularLocation>
        <location evidence="1 13">Cell membrane</location>
        <topology evidence="1 13">Multi-pass membrane protein</topology>
    </subcellularLocation>
</comment>
<evidence type="ECO:0000256" key="14">
    <source>
        <dbReference type="SAM" id="MobiDB-lite"/>
    </source>
</evidence>
<keyword evidence="7 12" id="KW-1133">Transmembrane helix</keyword>
<dbReference type="InterPro" id="IPR057492">
    <property type="entry name" value="Ig_CNNM1/2/4_N"/>
</dbReference>
<dbReference type="InterPro" id="IPR014710">
    <property type="entry name" value="RmlC-like_jellyroll"/>
</dbReference>
<dbReference type="InterPro" id="IPR002550">
    <property type="entry name" value="CNNM"/>
</dbReference>
<feature type="transmembrane region" description="Helical" evidence="13">
    <location>
        <begin position="310"/>
        <end position="331"/>
    </location>
</feature>
<keyword evidence="17" id="KW-1185">Reference proteome</keyword>
<dbReference type="CTD" id="54805"/>
<dbReference type="Pfam" id="PF25562">
    <property type="entry name" value="CNBH_CNNM2_C"/>
    <property type="match status" value="1"/>
</dbReference>
<evidence type="ECO:0000256" key="3">
    <source>
        <dbReference type="ARBA" id="ARBA00022448"/>
    </source>
</evidence>
<evidence type="ECO:0000259" key="16">
    <source>
        <dbReference type="PROSITE" id="PS51846"/>
    </source>
</evidence>
<reference evidence="18" key="1">
    <citation type="submission" date="2025-08" db="UniProtKB">
        <authorList>
            <consortium name="RefSeq"/>
        </authorList>
    </citation>
    <scope>IDENTIFICATION</scope>
    <source>
        <tissue evidence="18">Spleen</tissue>
    </source>
</reference>
<dbReference type="PANTHER" id="PTHR12064:SF22">
    <property type="entry name" value="METAL TRANSPORTER CNNM2"/>
    <property type="match status" value="1"/>
</dbReference>
<feature type="region of interest" description="Disordered" evidence="14">
    <location>
        <begin position="116"/>
        <end position="146"/>
    </location>
</feature>
<keyword evidence="5 12" id="KW-0812">Transmembrane</keyword>
<feature type="transmembrane region" description="Helical" evidence="13">
    <location>
        <begin position="337"/>
        <end position="356"/>
    </location>
</feature>
<evidence type="ECO:0000256" key="9">
    <source>
        <dbReference type="ARBA" id="ARBA00023122"/>
    </source>
</evidence>
<keyword evidence="4" id="KW-1003">Cell membrane</keyword>
<evidence type="ECO:0000256" key="1">
    <source>
        <dbReference type="ARBA" id="ARBA00004651"/>
    </source>
</evidence>
<comment type="similarity">
    <text evidence="2 13">Belongs to the ACDP family.</text>
</comment>
<evidence type="ECO:0000256" key="7">
    <source>
        <dbReference type="ARBA" id="ARBA00022989"/>
    </source>
</evidence>
<dbReference type="Pfam" id="PF00571">
    <property type="entry name" value="CBS"/>
    <property type="match status" value="1"/>
</dbReference>
<dbReference type="InterPro" id="IPR018490">
    <property type="entry name" value="cNMP-bd_dom_sf"/>
</dbReference>
<dbReference type="InterPro" id="IPR046342">
    <property type="entry name" value="CBS_dom_sf"/>
</dbReference>
<evidence type="ECO:0000256" key="10">
    <source>
        <dbReference type="ARBA" id="ARBA00023136"/>
    </source>
</evidence>
<dbReference type="CDD" id="cd04590">
    <property type="entry name" value="CBS_pair_CorC_HlyC_assoc"/>
    <property type="match status" value="1"/>
</dbReference>
<organism evidence="17 18">
    <name type="scientific">Phascolarctos cinereus</name>
    <name type="common">Koala</name>
    <dbReference type="NCBI Taxonomy" id="38626"/>
    <lineage>
        <taxon>Eukaryota</taxon>
        <taxon>Metazoa</taxon>
        <taxon>Chordata</taxon>
        <taxon>Craniata</taxon>
        <taxon>Vertebrata</taxon>
        <taxon>Euteleostomi</taxon>
        <taxon>Mammalia</taxon>
        <taxon>Metatheria</taxon>
        <taxon>Diprotodontia</taxon>
        <taxon>Phascolarctidae</taxon>
        <taxon>Phascolarctos</taxon>
    </lineage>
</organism>
<dbReference type="GeneID" id="110195004"/>
<dbReference type="SUPFAM" id="SSF54631">
    <property type="entry name" value="CBS-domain pair"/>
    <property type="match status" value="1"/>
</dbReference>
<evidence type="ECO:0000256" key="8">
    <source>
        <dbReference type="ARBA" id="ARBA00023065"/>
    </source>
</evidence>
<evidence type="ECO:0000256" key="11">
    <source>
        <dbReference type="PROSITE-ProRule" id="PRU00703"/>
    </source>
</evidence>
<feature type="domain" description="CBS" evidence="15">
    <location>
        <begin position="515"/>
        <end position="581"/>
    </location>
</feature>
<dbReference type="FunFam" id="3.10.580.10:FF:000001">
    <property type="entry name" value="Putative metal transporter CNNM3 isoform 2"/>
    <property type="match status" value="1"/>
</dbReference>
<evidence type="ECO:0000256" key="12">
    <source>
        <dbReference type="PROSITE-ProRule" id="PRU01193"/>
    </source>
</evidence>
<protein>
    <recommendedName>
        <fullName evidence="13">Metal transporter</fullName>
    </recommendedName>
</protein>
<dbReference type="Gene3D" id="3.10.580.10">
    <property type="entry name" value="CBS-domain"/>
    <property type="match status" value="1"/>
</dbReference>
<dbReference type="Pfam" id="PF01595">
    <property type="entry name" value="CNNM"/>
    <property type="match status" value="1"/>
</dbReference>
<evidence type="ECO:0000256" key="13">
    <source>
        <dbReference type="RuleBase" id="RU369091"/>
    </source>
</evidence>